<dbReference type="EMBL" id="RJVG01000003">
    <property type="protein sequence ID" value="ROR29206.1"/>
    <property type="molecule type" value="Genomic_DNA"/>
</dbReference>
<gene>
    <name evidence="2" type="ORF">EDD66_103141</name>
</gene>
<keyword evidence="3" id="KW-1185">Reference proteome</keyword>
<proteinExistence type="predicted"/>
<evidence type="ECO:0000313" key="2">
    <source>
        <dbReference type="EMBL" id="ROR29206.1"/>
    </source>
</evidence>
<dbReference type="AlphaFoldDB" id="A0A3N1XRD9"/>
<evidence type="ECO:0000256" key="1">
    <source>
        <dbReference type="SAM" id="Phobius"/>
    </source>
</evidence>
<accession>A0A3N1XRD9</accession>
<dbReference type="OrthoDB" id="2081992at2"/>
<dbReference type="Proteomes" id="UP000273083">
    <property type="component" value="Unassembled WGS sequence"/>
</dbReference>
<feature type="transmembrane region" description="Helical" evidence="1">
    <location>
        <begin position="12"/>
        <end position="33"/>
    </location>
</feature>
<reference evidence="2 3" key="1">
    <citation type="submission" date="2018-11" db="EMBL/GenBank/DDBJ databases">
        <title>Genomic Encyclopedia of Type Strains, Phase IV (KMG-IV): sequencing the most valuable type-strain genomes for metagenomic binning, comparative biology and taxonomic classification.</title>
        <authorList>
            <person name="Goeker M."/>
        </authorList>
    </citation>
    <scope>NUCLEOTIDE SEQUENCE [LARGE SCALE GENOMIC DNA]</scope>
    <source>
        <strain evidence="2 3">DSM 26537</strain>
    </source>
</reference>
<organism evidence="2 3">
    <name type="scientific">Mobilisporobacter senegalensis</name>
    <dbReference type="NCBI Taxonomy" id="1329262"/>
    <lineage>
        <taxon>Bacteria</taxon>
        <taxon>Bacillati</taxon>
        <taxon>Bacillota</taxon>
        <taxon>Clostridia</taxon>
        <taxon>Lachnospirales</taxon>
        <taxon>Lachnospiraceae</taxon>
        <taxon>Mobilisporobacter</taxon>
    </lineage>
</organism>
<keyword evidence="1" id="KW-1133">Transmembrane helix</keyword>
<name>A0A3N1XRD9_9FIRM</name>
<comment type="caution">
    <text evidence="2">The sequence shown here is derived from an EMBL/GenBank/DDBJ whole genome shotgun (WGS) entry which is preliminary data.</text>
</comment>
<keyword evidence="1" id="KW-0472">Membrane</keyword>
<sequence>MDWNTIGQDIISSTISGILVVIFGGITGWFVYITGIKGKEKDQAASERKNQIYIPLKYELNSITHTSDNIWNKNRISGSKKDC</sequence>
<protein>
    <submittedName>
        <fullName evidence="2">Uncharacterized protein</fullName>
    </submittedName>
</protein>
<keyword evidence="1" id="KW-0812">Transmembrane</keyword>
<dbReference type="RefSeq" id="WP_123608660.1">
    <property type="nucleotide sequence ID" value="NZ_RJVG01000003.1"/>
</dbReference>
<evidence type="ECO:0000313" key="3">
    <source>
        <dbReference type="Proteomes" id="UP000273083"/>
    </source>
</evidence>